<name>A0A804JIB5_MUSAM</name>
<evidence type="ECO:0000313" key="3">
    <source>
        <dbReference type="Proteomes" id="UP000012960"/>
    </source>
</evidence>
<dbReference type="Gene3D" id="3.90.550.50">
    <property type="match status" value="1"/>
</dbReference>
<dbReference type="EnsemblPlants" id="Ma06_t20290.2">
    <property type="protein sequence ID" value="Ma06_p20290.2"/>
    <property type="gene ID" value="Ma06_g20290"/>
</dbReference>
<dbReference type="Proteomes" id="UP000012960">
    <property type="component" value="Unplaced"/>
</dbReference>
<evidence type="ECO:0000256" key="1">
    <source>
        <dbReference type="SAM" id="MobiDB-lite"/>
    </source>
</evidence>
<reference evidence="2" key="1">
    <citation type="submission" date="2021-05" db="UniProtKB">
        <authorList>
            <consortium name="EnsemblPlants"/>
        </authorList>
    </citation>
    <scope>IDENTIFICATION</scope>
    <source>
        <strain evidence="2">subsp. malaccensis</strain>
    </source>
</reference>
<proteinExistence type="predicted"/>
<dbReference type="Gramene" id="Ma06_t20290.2">
    <property type="protein sequence ID" value="Ma06_p20290.2"/>
    <property type="gene ID" value="Ma06_g20290"/>
</dbReference>
<organism evidence="2 3">
    <name type="scientific">Musa acuminata subsp. malaccensis</name>
    <name type="common">Wild banana</name>
    <name type="synonym">Musa malaccensis</name>
    <dbReference type="NCBI Taxonomy" id="214687"/>
    <lineage>
        <taxon>Eukaryota</taxon>
        <taxon>Viridiplantae</taxon>
        <taxon>Streptophyta</taxon>
        <taxon>Embryophyta</taxon>
        <taxon>Tracheophyta</taxon>
        <taxon>Spermatophyta</taxon>
        <taxon>Magnoliopsida</taxon>
        <taxon>Liliopsida</taxon>
        <taxon>Zingiberales</taxon>
        <taxon>Musaceae</taxon>
        <taxon>Musa</taxon>
    </lineage>
</organism>
<dbReference type="Pfam" id="PF04646">
    <property type="entry name" value="DUF604"/>
    <property type="match status" value="1"/>
</dbReference>
<dbReference type="PANTHER" id="PTHR10811">
    <property type="entry name" value="FRINGE-RELATED"/>
    <property type="match status" value="1"/>
</dbReference>
<keyword evidence="3" id="KW-1185">Reference proteome</keyword>
<accession>A0A804JIB5</accession>
<evidence type="ECO:0000313" key="2">
    <source>
        <dbReference type="EnsemblPlants" id="Ma06_p20290.2"/>
    </source>
</evidence>
<protein>
    <submittedName>
        <fullName evidence="2">Uncharacterized protein</fullName>
    </submittedName>
</protein>
<sequence>MASPRLLLRTISSFSPLRVLLLLSAVLILSFLLFFPKPLLRPPDGAATPRPPAPTPTSPRHLLFGIASSSRSWPRRKPYLRIWWRPGLMQGAAFLDSPSAPASGDDDDSRLPPARVSADSSNLPYAYKGGLRSAVRVARIVKELVDGVVGNGSSPDARSDDIRWVVLGDDDTLFIPENLAGTLARYDWEQWYYVGAGSESVEQNAKHSFSMAFGGGGFAISYPLAKALARVLDSCLVRYAHLYGSDDRVFSCLAELGVGLTHEPGFHQVFEGNQLLVDLLSLPQTFTPWRRGRNSSLIPYMLNTRELNKDPCKRPDIFFFESVALDKEKIQSNYTRHAFGNCQQNMSPAKDLKQIRVFSQQLRRQSGLAIRRECCDVSQTSSETVMEINIRKCKDDELIAMHW</sequence>
<feature type="region of interest" description="Disordered" evidence="1">
    <location>
        <begin position="96"/>
        <end position="117"/>
    </location>
</feature>
<dbReference type="AlphaFoldDB" id="A0A804JIB5"/>
<dbReference type="InterPro" id="IPR006740">
    <property type="entry name" value="DUF604"/>
</dbReference>